<sequence length="321" mass="34495">MTNNDDQAFEEPPPSYEEATGRPSITHRPQDHPEVPPPLPLRNASSAAAASTKPGASAAAAAAPAATTLSPTAPAAPRPGPAQSFSQLPTSAQQTRINRQFPPLLNLYRDPFPGALQRRYFIGEHQNTPLYAVGAWSGWPVVQSSLVLHNGPTEDYAALATVSYDSWGRRMDVTLPPLRGTTSSDPIAVLAPGMMTAAFRFRVEIPWPDENGGITWRREAYEWRRSNSLAVAGLAGSTTGWKLVRLTNDLPPGGVTVAGSGPPSRDGHEVVAVCTNAVMSMTKLWKFCFLGTGVSGALGERWAVMAVTTGLAIWDREHRRH</sequence>
<protein>
    <submittedName>
        <fullName evidence="2">Uncharacterized protein</fullName>
    </submittedName>
</protein>
<dbReference type="AlphaFoldDB" id="A0A2T2ZUJ8"/>
<name>A0A2T2ZUJ8_9PEZI</name>
<reference evidence="2 3" key="1">
    <citation type="journal article" date="2018" name="Mycol. Prog.">
        <title>Coniella lustricola, a new species from submerged detritus.</title>
        <authorList>
            <person name="Raudabaugh D.B."/>
            <person name="Iturriaga T."/>
            <person name="Carver A."/>
            <person name="Mondo S."/>
            <person name="Pangilinan J."/>
            <person name="Lipzen A."/>
            <person name="He G."/>
            <person name="Amirebrahimi M."/>
            <person name="Grigoriev I.V."/>
            <person name="Miller A.N."/>
        </authorList>
    </citation>
    <scope>NUCLEOTIDE SEQUENCE [LARGE SCALE GENOMIC DNA]</scope>
    <source>
        <strain evidence="2 3">B22-T-1</strain>
    </source>
</reference>
<evidence type="ECO:0000313" key="2">
    <source>
        <dbReference type="EMBL" id="PSR77101.1"/>
    </source>
</evidence>
<accession>A0A2T2ZUJ8</accession>
<evidence type="ECO:0000313" key="3">
    <source>
        <dbReference type="Proteomes" id="UP000241462"/>
    </source>
</evidence>
<feature type="compositionally biased region" description="Low complexity" evidence="1">
    <location>
        <begin position="41"/>
        <end position="73"/>
    </location>
</feature>
<keyword evidence="3" id="KW-1185">Reference proteome</keyword>
<dbReference type="EMBL" id="KZ678674">
    <property type="protein sequence ID" value="PSR77101.1"/>
    <property type="molecule type" value="Genomic_DNA"/>
</dbReference>
<gene>
    <name evidence="2" type="ORF">BD289DRAFT_378124</name>
</gene>
<feature type="compositionally biased region" description="Polar residues" evidence="1">
    <location>
        <begin position="83"/>
        <end position="93"/>
    </location>
</feature>
<proteinExistence type="predicted"/>
<evidence type="ECO:0000256" key="1">
    <source>
        <dbReference type="SAM" id="MobiDB-lite"/>
    </source>
</evidence>
<dbReference type="OrthoDB" id="5073671at2759"/>
<dbReference type="InParanoid" id="A0A2T2ZUJ8"/>
<organism evidence="2 3">
    <name type="scientific">Coniella lustricola</name>
    <dbReference type="NCBI Taxonomy" id="2025994"/>
    <lineage>
        <taxon>Eukaryota</taxon>
        <taxon>Fungi</taxon>
        <taxon>Dikarya</taxon>
        <taxon>Ascomycota</taxon>
        <taxon>Pezizomycotina</taxon>
        <taxon>Sordariomycetes</taxon>
        <taxon>Sordariomycetidae</taxon>
        <taxon>Diaporthales</taxon>
        <taxon>Schizoparmaceae</taxon>
        <taxon>Coniella</taxon>
    </lineage>
</organism>
<feature type="region of interest" description="Disordered" evidence="1">
    <location>
        <begin position="1"/>
        <end position="93"/>
    </location>
</feature>
<dbReference type="Proteomes" id="UP000241462">
    <property type="component" value="Unassembled WGS sequence"/>
</dbReference>